<proteinExistence type="predicted"/>
<protein>
    <submittedName>
        <fullName evidence="1">Uncharacterized protein</fullName>
    </submittedName>
</protein>
<dbReference type="AlphaFoldDB" id="A0A146K086"/>
<sequence length="378" mass="44291">ADFLASQELTIIDQNGYYLQFDLQLQNDQFQTNQFQCELEMNTILDIKAVTPNFSTQLPTSSFSVMNDDIIENFTSYYRIVISNWTNELNIYFKSQYFETVKTVQLQTQQYNSEVFIIDQLIQLTFNLWYNETTFTDLSLLTASLSNFQLISQTDKLIFEEIYNNKTVSSAELQLCFTDGPLSEQDDNNYTIDFDIINHSQIFDIYILMRTSIYISLQTQNQQKVIGNYLIQNHNHNYQIQIPTSDVLYRENSSDKFNNCEIFQIEQLNYLSDCIAITRNIVNNILLTVNQALQLKFIFNDPHNISQVFTDQYVQLTLNGEILYNISTINQLAIFEGPLFGKYRIQVNSLLYKNFTQQIIISNSSSFYQEIFVEEYNA</sequence>
<gene>
    <name evidence="1" type="ORF">TPC1_31321</name>
</gene>
<name>A0A146K086_9EUKA</name>
<feature type="non-terminal residue" evidence="1">
    <location>
        <position position="378"/>
    </location>
</feature>
<feature type="non-terminal residue" evidence="1">
    <location>
        <position position="1"/>
    </location>
</feature>
<dbReference type="EMBL" id="GDID01007422">
    <property type="protein sequence ID" value="JAP89184.1"/>
    <property type="molecule type" value="Transcribed_RNA"/>
</dbReference>
<accession>A0A146K086</accession>
<reference evidence="1" key="1">
    <citation type="submission" date="2015-07" db="EMBL/GenBank/DDBJ databases">
        <title>Adaptation to a free-living lifestyle via gene acquisitions in the diplomonad Trepomonas sp. PC1.</title>
        <authorList>
            <person name="Xu F."/>
            <person name="Jerlstrom-Hultqvist J."/>
            <person name="Kolisko M."/>
            <person name="Simpson A.G.B."/>
            <person name="Roger A.J."/>
            <person name="Svard S.G."/>
            <person name="Andersson J.O."/>
        </authorList>
    </citation>
    <scope>NUCLEOTIDE SEQUENCE</scope>
    <source>
        <strain evidence="1">PC1</strain>
    </source>
</reference>
<evidence type="ECO:0000313" key="1">
    <source>
        <dbReference type="EMBL" id="JAP89184.1"/>
    </source>
</evidence>
<organism evidence="1">
    <name type="scientific">Trepomonas sp. PC1</name>
    <dbReference type="NCBI Taxonomy" id="1076344"/>
    <lineage>
        <taxon>Eukaryota</taxon>
        <taxon>Metamonada</taxon>
        <taxon>Diplomonadida</taxon>
        <taxon>Hexamitidae</taxon>
        <taxon>Hexamitinae</taxon>
        <taxon>Trepomonas</taxon>
    </lineage>
</organism>